<evidence type="ECO:0000313" key="3">
    <source>
        <dbReference type="Proteomes" id="UP000256970"/>
    </source>
</evidence>
<feature type="compositionally biased region" description="Gly residues" evidence="1">
    <location>
        <begin position="303"/>
        <end position="314"/>
    </location>
</feature>
<sequence length="474" mass="51057">MQHDALVAFVDLLGWLRDQHAQQQASGESQQQQQQQQQQPSLASLGNTSELLLPDQLRYLPYSGGGSDATAKTSEAAAAPHCEGLQRVEGEAAASSLEQRIAPQGDPMYWLRWMLAQPLHPEAYTITVEQLTAHYKQTLRELSMLLHQLGHGPGSAPAHSSSDAGTAAEQQSDSADAAQDPYIRMAKLILEHAHLMVSEIVAGRAYVLGAFCMTHPETGKARAEHDVGRYRRAVQQIKLKPEQVADMCDVMKVFERIYAPIAAQRRELQFELGLQPAGTTAGAAAAAAGGGSFMQGNSSSSSGAGGSSKSGAGGNISSRAGGSRAGGSSSSSSSSSRCTEADVQPPSSMLQHLTESDVKAQKLRRLQLLLAKEGMISAGVGQLLGGALELPQLARLMVLMEYPLQWVTFGLTVVEMQQQGMLQQGQQQQQQQQQHRKQQQGLQRQARRQQQVVLSKKLVSSVRKKLEVSSISHV</sequence>
<name>A0A383V1P9_TETOB</name>
<protein>
    <submittedName>
        <fullName evidence="2">Uncharacterized protein</fullName>
    </submittedName>
</protein>
<accession>A0A383V1P9</accession>
<dbReference type="Proteomes" id="UP000256970">
    <property type="component" value="Unassembled WGS sequence"/>
</dbReference>
<gene>
    <name evidence="2" type="ORF">BQ4739_LOCUS101</name>
</gene>
<evidence type="ECO:0000256" key="1">
    <source>
        <dbReference type="SAM" id="MobiDB-lite"/>
    </source>
</evidence>
<dbReference type="EMBL" id="FNXT01000003">
    <property type="protein sequence ID" value="SZX59487.1"/>
    <property type="molecule type" value="Genomic_DNA"/>
</dbReference>
<keyword evidence="3" id="KW-1185">Reference proteome</keyword>
<evidence type="ECO:0000313" key="2">
    <source>
        <dbReference type="EMBL" id="SZX59487.1"/>
    </source>
</evidence>
<feature type="region of interest" description="Disordered" evidence="1">
    <location>
        <begin position="150"/>
        <end position="176"/>
    </location>
</feature>
<feature type="compositionally biased region" description="Low complexity" evidence="1">
    <location>
        <begin position="315"/>
        <end position="337"/>
    </location>
</feature>
<organism evidence="2 3">
    <name type="scientific">Tetradesmus obliquus</name>
    <name type="common">Green alga</name>
    <name type="synonym">Acutodesmus obliquus</name>
    <dbReference type="NCBI Taxonomy" id="3088"/>
    <lineage>
        <taxon>Eukaryota</taxon>
        <taxon>Viridiplantae</taxon>
        <taxon>Chlorophyta</taxon>
        <taxon>core chlorophytes</taxon>
        <taxon>Chlorophyceae</taxon>
        <taxon>CS clade</taxon>
        <taxon>Sphaeropleales</taxon>
        <taxon>Scenedesmaceae</taxon>
        <taxon>Tetradesmus</taxon>
    </lineage>
</organism>
<feature type="compositionally biased region" description="Low complexity" evidence="1">
    <location>
        <begin position="167"/>
        <end position="176"/>
    </location>
</feature>
<dbReference type="AlphaFoldDB" id="A0A383V1P9"/>
<proteinExistence type="predicted"/>
<feature type="region of interest" description="Disordered" evidence="1">
    <location>
        <begin position="294"/>
        <end position="356"/>
    </location>
</feature>
<feature type="region of interest" description="Disordered" evidence="1">
    <location>
        <begin position="21"/>
        <end position="42"/>
    </location>
</feature>
<feature type="compositionally biased region" description="Low complexity" evidence="1">
    <location>
        <begin position="21"/>
        <end position="39"/>
    </location>
</feature>
<reference evidence="2 3" key="1">
    <citation type="submission" date="2016-10" db="EMBL/GenBank/DDBJ databases">
        <authorList>
            <person name="Cai Z."/>
        </authorList>
    </citation>
    <scope>NUCLEOTIDE SEQUENCE [LARGE SCALE GENOMIC DNA]</scope>
</reference>